<evidence type="ECO:0000256" key="1">
    <source>
        <dbReference type="SAM" id="Phobius"/>
    </source>
</evidence>
<organism evidence="3 4">
    <name type="scientific">Alkalihalobacillus trypoxylicola</name>
    <dbReference type="NCBI Taxonomy" id="519424"/>
    <lineage>
        <taxon>Bacteria</taxon>
        <taxon>Bacillati</taxon>
        <taxon>Bacillota</taxon>
        <taxon>Bacilli</taxon>
        <taxon>Bacillales</taxon>
        <taxon>Bacillaceae</taxon>
        <taxon>Alkalihalobacillus</taxon>
    </lineage>
</organism>
<dbReference type="STRING" id="519424.AZF04_20230"/>
<reference evidence="3" key="1">
    <citation type="submission" date="2016-02" db="EMBL/GenBank/DDBJ databases">
        <title>Genome sequence of Bacillus trypoxylicola KCTC 13244(T).</title>
        <authorList>
            <person name="Jeong H."/>
            <person name="Park S.-H."/>
            <person name="Choi S.-K."/>
        </authorList>
    </citation>
    <scope>NUCLEOTIDE SEQUENCE [LARGE SCALE GENOMIC DNA]</scope>
    <source>
        <strain evidence="3">KCTC 13244</strain>
    </source>
</reference>
<protein>
    <recommendedName>
        <fullName evidence="2">DUF58 domain-containing protein</fullName>
    </recommendedName>
</protein>
<evidence type="ECO:0000313" key="3">
    <source>
        <dbReference type="EMBL" id="KYG29108.1"/>
    </source>
</evidence>
<name>A0A161PAJ1_9BACI</name>
<dbReference type="Pfam" id="PF01882">
    <property type="entry name" value="DUF58"/>
    <property type="match status" value="1"/>
</dbReference>
<evidence type="ECO:0000259" key="2">
    <source>
        <dbReference type="Pfam" id="PF01882"/>
    </source>
</evidence>
<dbReference type="PANTHER" id="PTHR34351">
    <property type="entry name" value="SLR1927 PROTEIN-RELATED"/>
    <property type="match status" value="1"/>
</dbReference>
<comment type="caution">
    <text evidence="3">The sequence shown here is derived from an EMBL/GenBank/DDBJ whole genome shotgun (WGS) entry which is preliminary data.</text>
</comment>
<dbReference type="EMBL" id="LTAO01000025">
    <property type="protein sequence ID" value="KYG29108.1"/>
    <property type="molecule type" value="Genomic_DNA"/>
</dbReference>
<keyword evidence="1" id="KW-0812">Transmembrane</keyword>
<evidence type="ECO:0000313" key="4">
    <source>
        <dbReference type="Proteomes" id="UP000075806"/>
    </source>
</evidence>
<feature type="domain" description="DUF58" evidence="2">
    <location>
        <begin position="170"/>
        <end position="241"/>
    </location>
</feature>
<feature type="transmembrane region" description="Helical" evidence="1">
    <location>
        <begin position="6"/>
        <end position="24"/>
    </location>
</feature>
<sequence length="348" mass="40937">MSWFLFYSVCLIFVLTFFFSFLTIRRFEVERMIQPSSAKRGEELRVTIKLRRPKFQPFIYFHVKDYLPERIGDAHTTSAFFFFSLKRTFEYHYSINNIKRGKYQFEQVTLTFGDLFGIFERKMKLDVLSSYTVYPNYKQLKDIPTIRKVENTEGKSVAQELGEERSLASIRQYVPGDRLTSIDWKQSARATKLMTKEFETYQGKGTVIVFDPFLKYRDMQQFEKSIELTASLLATFLETQTSVQFAIPQHNWILKEIHSKSLAEGLELLAQAQSKETITNFEQLIEHWNGSAVYYVCTEIDQSVFSAFQRLRQQQIMAQVFLVNQSKEEQSIIESLRKIGVSTHFVRV</sequence>
<accession>A0A161PAJ1</accession>
<proteinExistence type="predicted"/>
<dbReference type="Proteomes" id="UP000075806">
    <property type="component" value="Unassembled WGS sequence"/>
</dbReference>
<keyword evidence="4" id="KW-1185">Reference proteome</keyword>
<keyword evidence="1" id="KW-0472">Membrane</keyword>
<keyword evidence="1" id="KW-1133">Transmembrane helix</keyword>
<dbReference type="AlphaFoldDB" id="A0A161PAJ1"/>
<dbReference type="PANTHER" id="PTHR34351:SF2">
    <property type="entry name" value="DUF58 DOMAIN-CONTAINING PROTEIN"/>
    <property type="match status" value="1"/>
</dbReference>
<gene>
    <name evidence="3" type="ORF">AZF04_20230</name>
</gene>
<dbReference type="InterPro" id="IPR002881">
    <property type="entry name" value="DUF58"/>
</dbReference>